<proteinExistence type="predicted"/>
<dbReference type="HOGENOM" id="CLU_3204616_0_0_5"/>
<keyword evidence="1" id="KW-0472">Membrane</keyword>
<accession>A8EZZ5</accession>
<feature type="transmembrane region" description="Helical" evidence="1">
    <location>
        <begin position="16"/>
        <end position="36"/>
    </location>
</feature>
<keyword evidence="1" id="KW-0812">Transmembrane</keyword>
<organism evidence="2 3">
    <name type="scientific">Rickettsia canadensis (strain McKiel)</name>
    <dbReference type="NCBI Taxonomy" id="293613"/>
    <lineage>
        <taxon>Bacteria</taxon>
        <taxon>Pseudomonadati</taxon>
        <taxon>Pseudomonadota</taxon>
        <taxon>Alphaproteobacteria</taxon>
        <taxon>Rickettsiales</taxon>
        <taxon>Rickettsiaceae</taxon>
        <taxon>Rickettsieae</taxon>
        <taxon>Rickettsia</taxon>
        <taxon>belli group</taxon>
    </lineage>
</organism>
<evidence type="ECO:0000313" key="2">
    <source>
        <dbReference type="EMBL" id="ABV73928.1"/>
    </source>
</evidence>
<dbReference type="Proteomes" id="UP000007056">
    <property type="component" value="Chromosome"/>
</dbReference>
<dbReference type="AlphaFoldDB" id="A8EZZ5"/>
<sequence length="45" mass="5228">MNIYIHSYMEVTKVRAVSTIINCSIWIIVSLFYFALVKICKTSNN</sequence>
<keyword evidence="1" id="KW-1133">Transmembrane helix</keyword>
<name>A8EZZ5_RICCK</name>
<reference evidence="3" key="1">
    <citation type="submission" date="2007-09" db="EMBL/GenBank/DDBJ databases">
        <title>Complete genome sequence of Rickettsia canadensis.</title>
        <authorList>
            <person name="Madan A."/>
            <person name="Fahey J."/>
            <person name="Helton E."/>
            <person name="Ketteman M."/>
            <person name="Madan A."/>
            <person name="Rodrigues S."/>
            <person name="Sanchez A."/>
            <person name="Whiting M."/>
            <person name="Dasch G."/>
            <person name="Eremeeva M."/>
        </authorList>
    </citation>
    <scope>NUCLEOTIDE SEQUENCE [LARGE SCALE GENOMIC DNA]</scope>
    <source>
        <strain evidence="3">McKiel</strain>
    </source>
</reference>
<dbReference type="KEGG" id="rcm:A1E_05060"/>
<protein>
    <submittedName>
        <fullName evidence="2">Uncharacterized protein</fullName>
    </submittedName>
</protein>
<evidence type="ECO:0000313" key="3">
    <source>
        <dbReference type="Proteomes" id="UP000007056"/>
    </source>
</evidence>
<gene>
    <name evidence="2" type="ordered locus">A1E_05060</name>
</gene>
<dbReference type="EMBL" id="CP000409">
    <property type="protein sequence ID" value="ABV73928.1"/>
    <property type="molecule type" value="Genomic_DNA"/>
</dbReference>
<evidence type="ECO:0000256" key="1">
    <source>
        <dbReference type="SAM" id="Phobius"/>
    </source>
</evidence>